<evidence type="ECO:0000256" key="3">
    <source>
        <dbReference type="ARBA" id="ARBA00022692"/>
    </source>
</evidence>
<dbReference type="InterPro" id="IPR050746">
    <property type="entry name" value="DAACS"/>
</dbReference>
<dbReference type="EMBL" id="JARBDR010000921">
    <property type="protein sequence ID" value="KAJ8298790.1"/>
    <property type="molecule type" value="Genomic_DNA"/>
</dbReference>
<dbReference type="InterPro" id="IPR001991">
    <property type="entry name" value="Na-dicarboxylate_symporter"/>
</dbReference>
<evidence type="ECO:0000256" key="4">
    <source>
        <dbReference type="ARBA" id="ARBA00022989"/>
    </source>
</evidence>
<comment type="similarity">
    <text evidence="6">Belongs to the dicarboxylate/amino acid:cation symporter (DAACS) (TC 2.A.23) family.</text>
</comment>
<keyword evidence="5 6" id="KW-0472">Membrane</keyword>
<keyword evidence="6" id="KW-0769">Symport</keyword>
<dbReference type="SUPFAM" id="SSF118215">
    <property type="entry name" value="Proton glutamate symport protein"/>
    <property type="match status" value="1"/>
</dbReference>
<feature type="transmembrane region" description="Helical" evidence="6">
    <location>
        <begin position="35"/>
        <end position="57"/>
    </location>
</feature>
<feature type="transmembrane region" description="Helical" evidence="6">
    <location>
        <begin position="106"/>
        <end position="131"/>
    </location>
</feature>
<name>A0ABQ9E0X7_TEGGR</name>
<dbReference type="PANTHER" id="PTHR11958:SF63">
    <property type="entry name" value="AMINO ACID TRANSPORTER"/>
    <property type="match status" value="1"/>
</dbReference>
<dbReference type="Gene3D" id="1.10.3860.10">
    <property type="entry name" value="Sodium:dicarboxylate symporter"/>
    <property type="match status" value="1"/>
</dbReference>
<evidence type="ECO:0000256" key="5">
    <source>
        <dbReference type="ARBA" id="ARBA00023136"/>
    </source>
</evidence>
<keyword evidence="4 6" id="KW-1133">Transmembrane helix</keyword>
<comment type="subcellular location">
    <subcellularLocation>
        <location evidence="1 6">Membrane</location>
        <topology evidence="1 6">Multi-pass membrane protein</topology>
    </subcellularLocation>
</comment>
<dbReference type="InterPro" id="IPR036458">
    <property type="entry name" value="Na:dicarbo_symporter_sf"/>
</dbReference>
<keyword evidence="8" id="KW-1185">Reference proteome</keyword>
<dbReference type="PANTHER" id="PTHR11958">
    <property type="entry name" value="SODIUM/DICARBOXYLATE SYMPORTER-RELATED"/>
    <property type="match status" value="1"/>
</dbReference>
<keyword evidence="2 6" id="KW-0813">Transport</keyword>
<dbReference type="Pfam" id="PF00375">
    <property type="entry name" value="SDF"/>
    <property type="match status" value="1"/>
</dbReference>
<feature type="transmembrane region" description="Helical" evidence="6">
    <location>
        <begin position="138"/>
        <end position="157"/>
    </location>
</feature>
<sequence>MLYRFTPIGVASLIASSIAQIKDIDTTFKSLGVFVGGYTLGIAIHQLLVIPVLWLIVMRTNPFKFLLTAFRPWITVFAPPSSAVGIPEVLNTCETKHGVDTRVSRFTVLFFASMSRMGSCYFICMASLFIANLEGGNLEAVQVILITVVSSVGSLAIPSVPSASIITIIIVLSSLDISAVKVGMLMALEWYTDRLRTTSNTLNNVAGTIFIYKFCKRALEVLDMEKDKRPSHGLGVNGNVYEQTVDDDEENIMDQNRLNTTKL</sequence>
<evidence type="ECO:0000256" key="2">
    <source>
        <dbReference type="ARBA" id="ARBA00022448"/>
    </source>
</evidence>
<gene>
    <name evidence="7" type="ORF">KUTeg_022850</name>
</gene>
<evidence type="ECO:0000313" key="7">
    <source>
        <dbReference type="EMBL" id="KAJ8298790.1"/>
    </source>
</evidence>
<evidence type="ECO:0000256" key="6">
    <source>
        <dbReference type="RuleBase" id="RU361216"/>
    </source>
</evidence>
<comment type="caution">
    <text evidence="7">The sequence shown here is derived from an EMBL/GenBank/DDBJ whole genome shotgun (WGS) entry which is preliminary data.</text>
</comment>
<dbReference type="Proteomes" id="UP001217089">
    <property type="component" value="Unassembled WGS sequence"/>
</dbReference>
<protein>
    <recommendedName>
        <fullName evidence="6">Amino acid transporter</fullName>
    </recommendedName>
</protein>
<proteinExistence type="inferred from homology"/>
<evidence type="ECO:0000256" key="1">
    <source>
        <dbReference type="ARBA" id="ARBA00004141"/>
    </source>
</evidence>
<accession>A0ABQ9E0X7</accession>
<dbReference type="PRINTS" id="PR00173">
    <property type="entry name" value="EDTRNSPORT"/>
</dbReference>
<reference evidence="7 8" key="1">
    <citation type="submission" date="2022-12" db="EMBL/GenBank/DDBJ databases">
        <title>Chromosome-level genome of Tegillarca granosa.</title>
        <authorList>
            <person name="Kim J."/>
        </authorList>
    </citation>
    <scope>NUCLEOTIDE SEQUENCE [LARGE SCALE GENOMIC DNA]</scope>
    <source>
        <strain evidence="7">Teg-2019</strain>
        <tissue evidence="7">Adductor muscle</tissue>
    </source>
</reference>
<organism evidence="7 8">
    <name type="scientific">Tegillarca granosa</name>
    <name type="common">Malaysian cockle</name>
    <name type="synonym">Anadara granosa</name>
    <dbReference type="NCBI Taxonomy" id="220873"/>
    <lineage>
        <taxon>Eukaryota</taxon>
        <taxon>Metazoa</taxon>
        <taxon>Spiralia</taxon>
        <taxon>Lophotrochozoa</taxon>
        <taxon>Mollusca</taxon>
        <taxon>Bivalvia</taxon>
        <taxon>Autobranchia</taxon>
        <taxon>Pteriomorphia</taxon>
        <taxon>Arcoida</taxon>
        <taxon>Arcoidea</taxon>
        <taxon>Arcidae</taxon>
        <taxon>Tegillarca</taxon>
    </lineage>
</organism>
<keyword evidence="3 6" id="KW-0812">Transmembrane</keyword>
<comment type="caution">
    <text evidence="6">Lacks conserved residue(s) required for the propagation of feature annotation.</text>
</comment>
<evidence type="ECO:0000313" key="8">
    <source>
        <dbReference type="Proteomes" id="UP001217089"/>
    </source>
</evidence>